<keyword evidence="2" id="KW-0547">Nucleotide-binding</keyword>
<protein>
    <submittedName>
        <fullName evidence="2">ATP-binding protein</fullName>
    </submittedName>
</protein>
<name>A0ABV6VUP6_9ACTN</name>
<dbReference type="Proteomes" id="UP001592531">
    <property type="component" value="Unassembled WGS sequence"/>
</dbReference>
<evidence type="ECO:0000313" key="3">
    <source>
        <dbReference type="Proteomes" id="UP001592531"/>
    </source>
</evidence>
<keyword evidence="3" id="KW-1185">Reference proteome</keyword>
<keyword evidence="2" id="KW-0067">ATP-binding</keyword>
<feature type="chain" id="PRO_5047302634" evidence="1">
    <location>
        <begin position="32"/>
        <end position="216"/>
    </location>
</feature>
<dbReference type="EMBL" id="JBHFAB010000007">
    <property type="protein sequence ID" value="MFC1417425.1"/>
    <property type="molecule type" value="Genomic_DNA"/>
</dbReference>
<organism evidence="2 3">
    <name type="scientific">Streptacidiphilus cavernicola</name>
    <dbReference type="NCBI Taxonomy" id="3342716"/>
    <lineage>
        <taxon>Bacteria</taxon>
        <taxon>Bacillati</taxon>
        <taxon>Actinomycetota</taxon>
        <taxon>Actinomycetes</taxon>
        <taxon>Kitasatosporales</taxon>
        <taxon>Streptomycetaceae</taxon>
        <taxon>Streptacidiphilus</taxon>
    </lineage>
</organism>
<feature type="signal peptide" evidence="1">
    <location>
        <begin position="1"/>
        <end position="31"/>
    </location>
</feature>
<sequence>MSLPLSRRIVQAAFVVAAGAVPAVLTGVAHAAPALPGVPDLGGLSRLDSGALGDDVQSAAHQTGDLTGNGAGDAVASTVPSVTDAAGGATAKALPQADSMLGSTTGELAQVAGSTTAASSGLAGSASGATRAIPVGTGNTGLPATDSATGALSSLPLGSLPVDQLPLGQATSALSGATDPAAAPAQRLGGLPALGDTSSLGAVTQALPLAGGGLPV</sequence>
<reference evidence="2 3" key="1">
    <citation type="submission" date="2024-09" db="EMBL/GenBank/DDBJ databases">
        <authorList>
            <person name="Lee S.D."/>
        </authorList>
    </citation>
    <scope>NUCLEOTIDE SEQUENCE [LARGE SCALE GENOMIC DNA]</scope>
    <source>
        <strain evidence="2 3">N8-3</strain>
    </source>
</reference>
<dbReference type="GO" id="GO:0005524">
    <property type="term" value="F:ATP binding"/>
    <property type="evidence" value="ECO:0007669"/>
    <property type="project" value="UniProtKB-KW"/>
</dbReference>
<proteinExistence type="predicted"/>
<dbReference type="RefSeq" id="WP_380535520.1">
    <property type="nucleotide sequence ID" value="NZ_JBHFAB010000007.1"/>
</dbReference>
<keyword evidence="1" id="KW-0732">Signal</keyword>
<evidence type="ECO:0000313" key="2">
    <source>
        <dbReference type="EMBL" id="MFC1417425.1"/>
    </source>
</evidence>
<evidence type="ECO:0000256" key="1">
    <source>
        <dbReference type="SAM" id="SignalP"/>
    </source>
</evidence>
<comment type="caution">
    <text evidence="2">The sequence shown here is derived from an EMBL/GenBank/DDBJ whole genome shotgun (WGS) entry which is preliminary data.</text>
</comment>
<accession>A0ABV6VUP6</accession>
<gene>
    <name evidence="2" type="ORF">ACEZDE_12290</name>
</gene>